<feature type="region of interest" description="Disordered" evidence="1">
    <location>
        <begin position="1"/>
        <end position="96"/>
    </location>
</feature>
<accession>A0A6J4R3J1</accession>
<feature type="compositionally biased region" description="Basic and acidic residues" evidence="1">
    <location>
        <begin position="1"/>
        <end position="40"/>
    </location>
</feature>
<proteinExistence type="predicted"/>
<feature type="compositionally biased region" description="Basic and acidic residues" evidence="1">
    <location>
        <begin position="63"/>
        <end position="72"/>
    </location>
</feature>
<dbReference type="EMBL" id="CADCVG010000086">
    <property type="protein sequence ID" value="CAA9459033.1"/>
    <property type="molecule type" value="Genomic_DNA"/>
</dbReference>
<dbReference type="AlphaFoldDB" id="A0A6J4R3J1"/>
<protein>
    <submittedName>
        <fullName evidence="2">Uncharacterized protein</fullName>
    </submittedName>
</protein>
<feature type="non-terminal residue" evidence="2">
    <location>
        <position position="1"/>
    </location>
</feature>
<gene>
    <name evidence="2" type="ORF">AVDCRST_MAG14-2168</name>
</gene>
<evidence type="ECO:0000256" key="1">
    <source>
        <dbReference type="SAM" id="MobiDB-lite"/>
    </source>
</evidence>
<organism evidence="2">
    <name type="scientific">uncultured Rubrobacteraceae bacterium</name>
    <dbReference type="NCBI Taxonomy" id="349277"/>
    <lineage>
        <taxon>Bacteria</taxon>
        <taxon>Bacillati</taxon>
        <taxon>Actinomycetota</taxon>
        <taxon>Rubrobacteria</taxon>
        <taxon>Rubrobacterales</taxon>
        <taxon>Rubrobacteraceae</taxon>
        <taxon>environmental samples</taxon>
    </lineage>
</organism>
<evidence type="ECO:0000313" key="2">
    <source>
        <dbReference type="EMBL" id="CAA9459033.1"/>
    </source>
</evidence>
<sequence>GITARLHDRGSAPRAPDPRLLRARPHRDGPDQGARRELQDQGHTGIPRRLRRDHYPATPAAQRLRDPDRPDYRALASPGRRGAHLRRANRLQAGRL</sequence>
<name>A0A6J4R3J1_9ACTN</name>
<feature type="non-terminal residue" evidence="2">
    <location>
        <position position="96"/>
    </location>
</feature>
<reference evidence="2" key="1">
    <citation type="submission" date="2020-02" db="EMBL/GenBank/DDBJ databases">
        <authorList>
            <person name="Meier V. D."/>
        </authorList>
    </citation>
    <scope>NUCLEOTIDE SEQUENCE</scope>
    <source>
        <strain evidence="2">AVDCRST_MAG14</strain>
    </source>
</reference>